<evidence type="ECO:0000259" key="4">
    <source>
        <dbReference type="Pfam" id="PF00535"/>
    </source>
</evidence>
<dbReference type="AlphaFoldDB" id="A0A931DG94"/>
<dbReference type="SUPFAM" id="SSF53448">
    <property type="entry name" value="Nucleotide-diphospho-sugar transferases"/>
    <property type="match status" value="1"/>
</dbReference>
<dbReference type="Gene3D" id="3.90.550.10">
    <property type="entry name" value="Spore Coat Polysaccharide Biosynthesis Protein SpsA, Chain A"/>
    <property type="match status" value="1"/>
</dbReference>
<dbReference type="EMBL" id="JADOUA010000001">
    <property type="protein sequence ID" value="MBG6090584.1"/>
    <property type="molecule type" value="Genomic_DNA"/>
</dbReference>
<comment type="caution">
    <text evidence="5">The sequence shown here is derived from an EMBL/GenBank/DDBJ whole genome shotgun (WGS) entry which is preliminary data.</text>
</comment>
<dbReference type="CDD" id="cd00761">
    <property type="entry name" value="Glyco_tranf_GTA_type"/>
    <property type="match status" value="1"/>
</dbReference>
<evidence type="ECO:0000313" key="6">
    <source>
        <dbReference type="Proteomes" id="UP000614047"/>
    </source>
</evidence>
<feature type="domain" description="Glycosyltransferase 2-like" evidence="4">
    <location>
        <begin position="11"/>
        <end position="160"/>
    </location>
</feature>
<gene>
    <name evidence="5" type="ORF">IW256_004697</name>
</gene>
<dbReference type="InterPro" id="IPR029044">
    <property type="entry name" value="Nucleotide-diphossugar_trans"/>
</dbReference>
<sequence>MREGHGTGDVTIVVATRDRAAELRRSLDRHTAPVIVVDNASADGTPRVAREAGARLVRLDANHGAAARNAGVREASTRYVAFADDDSWWAPGALERAAAVLDAHPRTALLAARVLVGEGERPEPVSDRMARSPLGCPDGLPGPAILGFLACSAVVRRDAFLEAGGFSGALHFGGEEELLALDLAAAGWGLAYVPELVVHHHPSPHRPDPRIRRRREARNRLLTAWLRRPLPVLGRLAVTSLGSREGRGGLADAVRAWPGVARARCPVPPEVERARAALTTY</sequence>
<organism evidence="5 6">
    <name type="scientific">Actinomadura viridis</name>
    <dbReference type="NCBI Taxonomy" id="58110"/>
    <lineage>
        <taxon>Bacteria</taxon>
        <taxon>Bacillati</taxon>
        <taxon>Actinomycetota</taxon>
        <taxon>Actinomycetes</taxon>
        <taxon>Streptosporangiales</taxon>
        <taxon>Thermomonosporaceae</taxon>
        <taxon>Actinomadura</taxon>
    </lineage>
</organism>
<evidence type="ECO:0000313" key="5">
    <source>
        <dbReference type="EMBL" id="MBG6090584.1"/>
    </source>
</evidence>
<dbReference type="PANTHER" id="PTHR43685">
    <property type="entry name" value="GLYCOSYLTRANSFERASE"/>
    <property type="match status" value="1"/>
</dbReference>
<dbReference type="InterPro" id="IPR001173">
    <property type="entry name" value="Glyco_trans_2-like"/>
</dbReference>
<dbReference type="GO" id="GO:0016757">
    <property type="term" value="F:glycosyltransferase activity"/>
    <property type="evidence" value="ECO:0007669"/>
    <property type="project" value="UniProtKB-KW"/>
</dbReference>
<dbReference type="Pfam" id="PF00535">
    <property type="entry name" value="Glycos_transf_2"/>
    <property type="match status" value="1"/>
</dbReference>
<accession>A0A931DG94</accession>
<keyword evidence="3" id="KW-0808">Transferase</keyword>
<dbReference type="PANTHER" id="PTHR43685:SF5">
    <property type="entry name" value="GLYCOSYLTRANSFERASE EPSE-RELATED"/>
    <property type="match status" value="1"/>
</dbReference>
<reference evidence="5" key="1">
    <citation type="submission" date="2020-11" db="EMBL/GenBank/DDBJ databases">
        <title>Sequencing the genomes of 1000 actinobacteria strains.</title>
        <authorList>
            <person name="Klenk H.-P."/>
        </authorList>
    </citation>
    <scope>NUCLEOTIDE SEQUENCE</scope>
    <source>
        <strain evidence="5">DSM 43175</strain>
    </source>
</reference>
<dbReference type="Proteomes" id="UP000614047">
    <property type="component" value="Unassembled WGS sequence"/>
</dbReference>
<protein>
    <submittedName>
        <fullName evidence="5">GT2 family glycosyltransferase</fullName>
    </submittedName>
</protein>
<dbReference type="RefSeq" id="WP_197013030.1">
    <property type="nucleotide sequence ID" value="NZ_BAABES010000011.1"/>
</dbReference>
<evidence type="ECO:0000256" key="3">
    <source>
        <dbReference type="ARBA" id="ARBA00022679"/>
    </source>
</evidence>
<name>A0A931DG94_9ACTN</name>
<evidence type="ECO:0000256" key="2">
    <source>
        <dbReference type="ARBA" id="ARBA00022676"/>
    </source>
</evidence>
<proteinExistence type="inferred from homology"/>
<evidence type="ECO:0000256" key="1">
    <source>
        <dbReference type="ARBA" id="ARBA00006739"/>
    </source>
</evidence>
<dbReference type="InterPro" id="IPR050834">
    <property type="entry name" value="Glycosyltransf_2"/>
</dbReference>
<keyword evidence="6" id="KW-1185">Reference proteome</keyword>
<comment type="similarity">
    <text evidence="1">Belongs to the glycosyltransferase 2 family.</text>
</comment>
<keyword evidence="2" id="KW-0328">Glycosyltransferase</keyword>